<reference evidence="2" key="1">
    <citation type="submission" date="2022-03" db="EMBL/GenBank/DDBJ databases">
        <authorList>
            <person name="Legras J.-L."/>
            <person name="Devillers H."/>
            <person name="Grondin C."/>
        </authorList>
    </citation>
    <scope>NUCLEOTIDE SEQUENCE</scope>
    <source>
        <strain evidence="2">CLIB 1423</strain>
    </source>
</reference>
<accession>A0A9P0QW06</accession>
<dbReference type="EMBL" id="CAKXYY010000025">
    <property type="protein sequence ID" value="CAH2355359.1"/>
    <property type="molecule type" value="Genomic_DNA"/>
</dbReference>
<feature type="compositionally biased region" description="Polar residues" evidence="1">
    <location>
        <begin position="202"/>
        <end position="231"/>
    </location>
</feature>
<dbReference type="OrthoDB" id="4021735at2759"/>
<evidence type="ECO:0000313" key="2">
    <source>
        <dbReference type="EMBL" id="CAH2355359.1"/>
    </source>
</evidence>
<name>A0A9P0QW06_9ASCO</name>
<feature type="region of interest" description="Disordered" evidence="1">
    <location>
        <begin position="1"/>
        <end position="32"/>
    </location>
</feature>
<keyword evidence="3" id="KW-1185">Reference proteome</keyword>
<evidence type="ECO:0000256" key="1">
    <source>
        <dbReference type="SAM" id="MobiDB-lite"/>
    </source>
</evidence>
<feature type="region of interest" description="Disordered" evidence="1">
    <location>
        <begin position="111"/>
        <end position="130"/>
    </location>
</feature>
<protein>
    <submittedName>
        <fullName evidence="2">Uncharacterized protein</fullName>
    </submittedName>
</protein>
<proteinExistence type="predicted"/>
<dbReference type="AlphaFoldDB" id="A0A9P0QW06"/>
<evidence type="ECO:0000313" key="3">
    <source>
        <dbReference type="Proteomes" id="UP000837801"/>
    </source>
</evidence>
<comment type="caution">
    <text evidence="2">The sequence shown here is derived from an EMBL/GenBank/DDBJ whole genome shotgun (WGS) entry which is preliminary data.</text>
</comment>
<dbReference type="Proteomes" id="UP000837801">
    <property type="component" value="Unassembled WGS sequence"/>
</dbReference>
<gene>
    <name evidence="2" type="ORF">CLIB1423_25S00518</name>
</gene>
<feature type="compositionally biased region" description="Polar residues" evidence="1">
    <location>
        <begin position="111"/>
        <end position="123"/>
    </location>
</feature>
<organism evidence="2 3">
    <name type="scientific">[Candida] railenensis</name>
    <dbReference type="NCBI Taxonomy" id="45579"/>
    <lineage>
        <taxon>Eukaryota</taxon>
        <taxon>Fungi</taxon>
        <taxon>Dikarya</taxon>
        <taxon>Ascomycota</taxon>
        <taxon>Saccharomycotina</taxon>
        <taxon>Pichiomycetes</taxon>
        <taxon>Debaryomycetaceae</taxon>
        <taxon>Kurtzmaniella</taxon>
    </lineage>
</organism>
<sequence length="238" mass="26072">MNISGVSTSSDDLTNKFQSTPNKNNYGNSSPSNGINGLLSRILQMTVEVQRKVYLTQEQRDSISDTLEILLALTEKLLTEGENRNASRQVSSVAHLNALVDGIAKLMQPASYSAGPSSQNSATVHPRPADDQGVKYGIFQDRISNLSPSVSTKSIYELKQNGGGELDKNGLLEFDDEFDDEDDFGSAKVPQIGEFRIPQLAYTPNRNITSMTPTRTNNTSKGASRTKSSIRPTYLDYK</sequence>
<feature type="region of interest" description="Disordered" evidence="1">
    <location>
        <begin position="200"/>
        <end position="238"/>
    </location>
</feature>